<sequence>HLDASPDIGKPSELSMQYYRTLFNPNCNCALSDTGNHIGQFGNVRCP</sequence>
<dbReference type="Proteomes" id="UP000789702">
    <property type="component" value="Unassembled WGS sequence"/>
</dbReference>
<evidence type="ECO:0000313" key="2">
    <source>
        <dbReference type="Proteomes" id="UP000789702"/>
    </source>
</evidence>
<dbReference type="EMBL" id="CAJVPU010031110">
    <property type="protein sequence ID" value="CAG8715985.1"/>
    <property type="molecule type" value="Genomic_DNA"/>
</dbReference>
<name>A0ACA9PSK8_9GLOM</name>
<accession>A0ACA9PSK8</accession>
<feature type="non-terminal residue" evidence="1">
    <location>
        <position position="47"/>
    </location>
</feature>
<feature type="non-terminal residue" evidence="1">
    <location>
        <position position="1"/>
    </location>
</feature>
<proteinExistence type="predicted"/>
<reference evidence="1" key="1">
    <citation type="submission" date="2021-06" db="EMBL/GenBank/DDBJ databases">
        <authorList>
            <person name="Kallberg Y."/>
            <person name="Tangrot J."/>
            <person name="Rosling A."/>
        </authorList>
    </citation>
    <scope>NUCLEOTIDE SEQUENCE</scope>
    <source>
        <strain evidence="1">IL203A</strain>
    </source>
</reference>
<gene>
    <name evidence="1" type="ORF">DHETER_LOCUS12540</name>
</gene>
<comment type="caution">
    <text evidence="1">The sequence shown here is derived from an EMBL/GenBank/DDBJ whole genome shotgun (WGS) entry which is preliminary data.</text>
</comment>
<keyword evidence="2" id="KW-1185">Reference proteome</keyword>
<organism evidence="1 2">
    <name type="scientific">Dentiscutata heterogama</name>
    <dbReference type="NCBI Taxonomy" id="1316150"/>
    <lineage>
        <taxon>Eukaryota</taxon>
        <taxon>Fungi</taxon>
        <taxon>Fungi incertae sedis</taxon>
        <taxon>Mucoromycota</taxon>
        <taxon>Glomeromycotina</taxon>
        <taxon>Glomeromycetes</taxon>
        <taxon>Diversisporales</taxon>
        <taxon>Gigasporaceae</taxon>
        <taxon>Dentiscutata</taxon>
    </lineage>
</organism>
<protein>
    <submittedName>
        <fullName evidence="1">3677_t:CDS:1</fullName>
    </submittedName>
</protein>
<evidence type="ECO:0000313" key="1">
    <source>
        <dbReference type="EMBL" id="CAG8715985.1"/>
    </source>
</evidence>